<dbReference type="Proteomes" id="UP001385809">
    <property type="component" value="Unassembled WGS sequence"/>
</dbReference>
<accession>A0ABU8MY55</accession>
<feature type="transmembrane region" description="Helical" evidence="1">
    <location>
        <begin position="95"/>
        <end position="113"/>
    </location>
</feature>
<reference evidence="2 3" key="1">
    <citation type="submission" date="2024-03" db="EMBL/GenBank/DDBJ databases">
        <title>Actinomycetospora sp. OC33-EN08, a novel actinomycete isolated from wild orchid (Aerides multiflora).</title>
        <authorList>
            <person name="Suriyachadkun C."/>
        </authorList>
    </citation>
    <scope>NUCLEOTIDE SEQUENCE [LARGE SCALE GENOMIC DNA]</scope>
    <source>
        <strain evidence="2 3">OC33-EN08</strain>
    </source>
</reference>
<organism evidence="2 3">
    <name type="scientific">Actinomycetospora aurantiaca</name>
    <dbReference type="NCBI Taxonomy" id="3129233"/>
    <lineage>
        <taxon>Bacteria</taxon>
        <taxon>Bacillati</taxon>
        <taxon>Actinomycetota</taxon>
        <taxon>Actinomycetes</taxon>
        <taxon>Pseudonocardiales</taxon>
        <taxon>Pseudonocardiaceae</taxon>
        <taxon>Actinomycetospora</taxon>
    </lineage>
</organism>
<proteinExistence type="predicted"/>
<keyword evidence="1" id="KW-0472">Membrane</keyword>
<dbReference type="RefSeq" id="WP_337697926.1">
    <property type="nucleotide sequence ID" value="NZ_JBBEGN010000021.1"/>
</dbReference>
<dbReference type="EMBL" id="JBBEGN010000021">
    <property type="protein sequence ID" value="MEJ2871358.1"/>
    <property type="molecule type" value="Genomic_DNA"/>
</dbReference>
<feature type="transmembrane region" description="Helical" evidence="1">
    <location>
        <begin position="31"/>
        <end position="49"/>
    </location>
</feature>
<evidence type="ECO:0000313" key="3">
    <source>
        <dbReference type="Proteomes" id="UP001385809"/>
    </source>
</evidence>
<name>A0ABU8MY55_9PSEU</name>
<gene>
    <name evidence="2" type="ORF">WCD74_26610</name>
</gene>
<feature type="transmembrane region" description="Helical" evidence="1">
    <location>
        <begin position="129"/>
        <end position="152"/>
    </location>
</feature>
<keyword evidence="1" id="KW-0812">Transmembrane</keyword>
<protein>
    <submittedName>
        <fullName evidence="2">Uncharacterized protein</fullName>
    </submittedName>
</protein>
<keyword evidence="3" id="KW-1185">Reference proteome</keyword>
<comment type="caution">
    <text evidence="2">The sequence shown here is derived from an EMBL/GenBank/DDBJ whole genome shotgun (WGS) entry which is preliminary data.</text>
</comment>
<feature type="transmembrane region" description="Helical" evidence="1">
    <location>
        <begin position="7"/>
        <end position="25"/>
    </location>
</feature>
<feature type="transmembrane region" description="Helical" evidence="1">
    <location>
        <begin position="158"/>
        <end position="180"/>
    </location>
</feature>
<sequence length="185" mass="18703">MDFGVEHLVGTFFGVLFVVLNAGLLGTVGHVVAAVLAVAAAALVVAAYLRSRAARGSAGMFEMTRAYRVIVTVEVVALVVGIVLCGRLAPQLTVSWIVLVVGLHFLAFARWWPEGTGAAARGGRDGARAFVVIGGVMTVLAVAGGVVGILGGPPSQPVAAFVSGFVTGVLMLAGLAVPAARRLAA</sequence>
<keyword evidence="1" id="KW-1133">Transmembrane helix</keyword>
<evidence type="ECO:0000256" key="1">
    <source>
        <dbReference type="SAM" id="Phobius"/>
    </source>
</evidence>
<feature type="transmembrane region" description="Helical" evidence="1">
    <location>
        <begin position="69"/>
        <end position="89"/>
    </location>
</feature>
<evidence type="ECO:0000313" key="2">
    <source>
        <dbReference type="EMBL" id="MEJ2871358.1"/>
    </source>
</evidence>